<dbReference type="SMART" id="SM00320">
    <property type="entry name" value="WD40"/>
    <property type="match status" value="6"/>
</dbReference>
<gene>
    <name evidence="3" type="ORF">HOLleu_07225</name>
</gene>
<evidence type="ECO:0000256" key="2">
    <source>
        <dbReference type="SAM" id="MobiDB-lite"/>
    </source>
</evidence>
<dbReference type="PANTHER" id="PTHR44566:SF1">
    <property type="entry name" value="WD REPEAT-CONTAINING PROTEIN 25"/>
    <property type="match status" value="1"/>
</dbReference>
<dbReference type="CDD" id="cd00200">
    <property type="entry name" value="WD40"/>
    <property type="match status" value="1"/>
</dbReference>
<feature type="repeat" description="WD" evidence="1">
    <location>
        <begin position="169"/>
        <end position="211"/>
    </location>
</feature>
<dbReference type="PROSITE" id="PS50082">
    <property type="entry name" value="WD_REPEATS_2"/>
    <property type="match status" value="4"/>
</dbReference>
<dbReference type="AlphaFoldDB" id="A0A9Q1CGV9"/>
<dbReference type="InterPro" id="IPR036322">
    <property type="entry name" value="WD40_repeat_dom_sf"/>
</dbReference>
<dbReference type="EMBL" id="JAIZAY010000003">
    <property type="protein sequence ID" value="KAJ8044465.1"/>
    <property type="molecule type" value="Genomic_DNA"/>
</dbReference>
<comment type="caution">
    <text evidence="3">The sequence shown here is derived from an EMBL/GenBank/DDBJ whole genome shotgun (WGS) entry which is preliminary data.</text>
</comment>
<proteinExistence type="predicted"/>
<dbReference type="Proteomes" id="UP001152320">
    <property type="component" value="Chromosome 3"/>
</dbReference>
<dbReference type="Pfam" id="PF00400">
    <property type="entry name" value="WD40"/>
    <property type="match status" value="5"/>
</dbReference>
<organism evidence="3 4">
    <name type="scientific">Holothuria leucospilota</name>
    <name type="common">Black long sea cucumber</name>
    <name type="synonym">Mertensiothuria leucospilota</name>
    <dbReference type="NCBI Taxonomy" id="206669"/>
    <lineage>
        <taxon>Eukaryota</taxon>
        <taxon>Metazoa</taxon>
        <taxon>Echinodermata</taxon>
        <taxon>Eleutherozoa</taxon>
        <taxon>Echinozoa</taxon>
        <taxon>Holothuroidea</taxon>
        <taxon>Aspidochirotacea</taxon>
        <taxon>Aspidochirotida</taxon>
        <taxon>Holothuriidae</taxon>
        <taxon>Holothuria</taxon>
    </lineage>
</organism>
<dbReference type="InterPro" id="IPR015943">
    <property type="entry name" value="WD40/YVTN_repeat-like_dom_sf"/>
</dbReference>
<reference evidence="3" key="1">
    <citation type="submission" date="2021-10" db="EMBL/GenBank/DDBJ databases">
        <title>Tropical sea cucumber genome reveals ecological adaptation and Cuvierian tubules defense mechanism.</title>
        <authorList>
            <person name="Chen T."/>
        </authorList>
    </citation>
    <scope>NUCLEOTIDE SEQUENCE</scope>
    <source>
        <strain evidence="3">Nanhai2018</strain>
        <tissue evidence="3">Muscle</tissue>
    </source>
</reference>
<accession>A0A9Q1CGV9</accession>
<keyword evidence="4" id="KW-1185">Reference proteome</keyword>
<feature type="compositionally biased region" description="Polar residues" evidence="2">
    <location>
        <begin position="33"/>
        <end position="47"/>
    </location>
</feature>
<feature type="compositionally biased region" description="Basic and acidic residues" evidence="2">
    <location>
        <begin position="1"/>
        <end position="13"/>
    </location>
</feature>
<dbReference type="PANTHER" id="PTHR44566">
    <property type="entry name" value="TRANSDUCIN/WD40 REPEAT-LIKE SUPERFAMILY PROTEIN"/>
    <property type="match status" value="1"/>
</dbReference>
<feature type="repeat" description="WD" evidence="1">
    <location>
        <begin position="351"/>
        <end position="384"/>
    </location>
</feature>
<protein>
    <submittedName>
        <fullName evidence="3">WD repeat-containing protein 25</fullName>
    </submittedName>
</protein>
<dbReference type="Gene3D" id="2.130.10.10">
    <property type="entry name" value="YVTN repeat-like/Quinoprotein amine dehydrogenase"/>
    <property type="match status" value="1"/>
</dbReference>
<evidence type="ECO:0000313" key="4">
    <source>
        <dbReference type="Proteomes" id="UP001152320"/>
    </source>
</evidence>
<evidence type="ECO:0000256" key="1">
    <source>
        <dbReference type="PROSITE-ProRule" id="PRU00221"/>
    </source>
</evidence>
<dbReference type="OrthoDB" id="256303at2759"/>
<dbReference type="InterPro" id="IPR001680">
    <property type="entry name" value="WD40_rpt"/>
</dbReference>
<keyword evidence="1" id="KW-0853">WD repeat</keyword>
<dbReference type="SUPFAM" id="SSF50978">
    <property type="entry name" value="WD40 repeat-like"/>
    <property type="match status" value="1"/>
</dbReference>
<dbReference type="InterPro" id="IPR053053">
    <property type="entry name" value="WD_repeat_protein"/>
</dbReference>
<dbReference type="PROSITE" id="PS50294">
    <property type="entry name" value="WD_REPEATS_REGION"/>
    <property type="match status" value="2"/>
</dbReference>
<feature type="region of interest" description="Disordered" evidence="2">
    <location>
        <begin position="1"/>
        <end position="47"/>
    </location>
</feature>
<feature type="repeat" description="WD" evidence="1">
    <location>
        <begin position="128"/>
        <end position="169"/>
    </location>
</feature>
<feature type="repeat" description="WD" evidence="1">
    <location>
        <begin position="83"/>
        <end position="117"/>
    </location>
</feature>
<sequence length="384" mass="43275">MNKNLPEMKRRWPEDDDSAQSLKPYISKRKKQMNNVDRSKSTANGTTTDFESGSKIFTINPTVACHVGKDVICKLPRSKSKDFHEHTEAVTSLQWNASHYSHLLLTSSLDRKVKIWDCFSLKRCVRTLTCHEAGVKSALWTVDGENVLSGGFDKTVKLTDAQYSRTFQEFDHTAFITCLQLCPSDPQLFLAGTDDSAIYCWDMRVGEAVHEYKGKLGQILSLEFLPGRDEFLASCDFVCRNSDDRNIMVFDLRTTAVISNQIYHEKYTCPSLKVHPEGSVFVAQSNANYAAMFSTNPPFRLNKFKRFEGHQVEGYTINCDFSPDGSVFASGSSDGKLFFYNFVSTEIIKTLSAYDTACTNIQFHPVLGNMVASGSWNGQVTVWH</sequence>
<evidence type="ECO:0000313" key="3">
    <source>
        <dbReference type="EMBL" id="KAJ8044465.1"/>
    </source>
</evidence>
<name>A0A9Q1CGV9_HOLLE</name>